<dbReference type="KEGG" id="mhf:MHF_1026"/>
<dbReference type="AlphaFoldDB" id="F6FJ80"/>
<dbReference type="EMBL" id="CP002808">
    <property type="protein sequence ID" value="AEG73278.1"/>
    <property type="molecule type" value="Genomic_DNA"/>
</dbReference>
<name>F6FJ80_MYCHI</name>
<sequence>MGTLAFKGLAGTAAAGTVATGGFFAWKHVNEPTDVRSRLVWEGQTVADVNKDGVWRAIYLAKHNENGFSAFVSGSNKTEVGPRLKQKCSDLLSVSASDEKYESAYKDAQKWCLKPELTTIEMQFDFEDREFASGDDDFKNLFVLNKETEAFVAAVKSKVDTFTKEIAADTAKDNVKTWCEDIKSKTPEGDDLKNAKAWCTKPASTLNAFMDSQGFKPVSEDGWSSHFAALKSKDNGSSLESDIGASRDNGSTKLKEWCDGKKLGTDQIHTLSENLEKAKVRCFVRK</sequence>
<reference evidence="1 2" key="1">
    <citation type="journal article" date="2011" name="J. Bacteriol.">
        <title>Complete genome sequences of two hemotropic Mycoplasmas, Mycoplasma haemofelis strain Ohio2 and Mycoplasma suis strain Illinois.</title>
        <authorList>
            <person name="Messick J.B."/>
            <person name="Santos A.P."/>
            <person name="Guimaraes A.M."/>
        </authorList>
    </citation>
    <scope>NUCLEOTIDE SEQUENCE [LARGE SCALE GENOMIC DNA]</scope>
    <source>
        <strain evidence="1 2">Ohio2</strain>
    </source>
</reference>
<evidence type="ECO:0000313" key="2">
    <source>
        <dbReference type="Proteomes" id="UP000007952"/>
    </source>
</evidence>
<proteinExistence type="predicted"/>
<reference key="2">
    <citation type="submission" date="2011-05" db="EMBL/GenBank/DDBJ databases">
        <title>The Genome of Mycoplasma haemofelis Strain Ohio2, a pathogenic hemoplasma of the cat.</title>
        <authorList>
            <person name="Santos A.P."/>
            <person name="Guimaraes A.M.S."/>
            <person name="SanMiguel P.J."/>
            <person name="Martin S.W."/>
            <person name="Messick J.B."/>
        </authorList>
    </citation>
    <scope>NUCLEOTIDE SEQUENCE</scope>
    <source>
        <strain>Ohio2</strain>
    </source>
</reference>
<dbReference type="Proteomes" id="UP000007952">
    <property type="component" value="Chromosome"/>
</dbReference>
<evidence type="ECO:0000313" key="1">
    <source>
        <dbReference type="EMBL" id="AEG73278.1"/>
    </source>
</evidence>
<protein>
    <submittedName>
        <fullName evidence="1">Uncharacterized protein</fullName>
    </submittedName>
</protein>
<organism evidence="1 2">
    <name type="scientific">Mycoplasma haemofelis (strain Ohio2)</name>
    <dbReference type="NCBI Taxonomy" id="859194"/>
    <lineage>
        <taxon>Bacteria</taxon>
        <taxon>Bacillati</taxon>
        <taxon>Mycoplasmatota</taxon>
        <taxon>Mollicutes</taxon>
        <taxon>Mycoplasmataceae</taxon>
        <taxon>Mycoplasma</taxon>
    </lineage>
</organism>
<dbReference type="HOGENOM" id="CLU_083871_0_0_14"/>
<accession>F6FJ80</accession>
<dbReference type="BioCyc" id="MHAE859194:G1GR7-1020-MONOMER"/>
<gene>
    <name evidence="1" type="ordered locus">MHF_1026</name>
</gene>